<feature type="transmembrane region" description="Helical" evidence="5">
    <location>
        <begin position="143"/>
        <end position="160"/>
    </location>
</feature>
<dbReference type="SUPFAM" id="SSF47413">
    <property type="entry name" value="lambda repressor-like DNA-binding domains"/>
    <property type="match status" value="1"/>
</dbReference>
<dbReference type="EMBL" id="JAENHK010000005">
    <property type="protein sequence ID" value="MBK1895380.1"/>
    <property type="molecule type" value="Genomic_DNA"/>
</dbReference>
<evidence type="ECO:0000256" key="3">
    <source>
        <dbReference type="ARBA" id="ARBA00022989"/>
    </source>
</evidence>
<dbReference type="InterPro" id="IPR001387">
    <property type="entry name" value="Cro/C1-type_HTH"/>
</dbReference>
<comment type="subcellular location">
    <subcellularLocation>
        <location evidence="1">Membrane</location>
        <topology evidence="1">Multi-pass membrane protein</topology>
    </subcellularLocation>
</comment>
<proteinExistence type="predicted"/>
<feature type="transmembrane region" description="Helical" evidence="5">
    <location>
        <begin position="117"/>
        <end position="137"/>
    </location>
</feature>
<dbReference type="Gene3D" id="1.10.260.40">
    <property type="entry name" value="lambda repressor-like DNA-binding domains"/>
    <property type="match status" value="1"/>
</dbReference>
<feature type="domain" description="HTH cro/C1-type" evidence="6">
    <location>
        <begin position="5"/>
        <end position="58"/>
    </location>
</feature>
<dbReference type="PROSITE" id="PS50943">
    <property type="entry name" value="HTH_CROC1"/>
    <property type="match status" value="1"/>
</dbReference>
<evidence type="ECO:0000256" key="2">
    <source>
        <dbReference type="ARBA" id="ARBA00022692"/>
    </source>
</evidence>
<evidence type="ECO:0000256" key="4">
    <source>
        <dbReference type="ARBA" id="ARBA00023136"/>
    </source>
</evidence>
<evidence type="ECO:0000259" key="6">
    <source>
        <dbReference type="PROSITE" id="PS50943"/>
    </source>
</evidence>
<sequence length="181" mass="20369">MSNIVQKLREQQNLTQNELAEKSGLSLRTIQRIEAGNIPKGYTLRSLANALQISPDQIILAKDQNQVDISRAKLINISASLFLLIPFTNIIIPAFLTYKTKDPHTRKLGKDILGIQIIWTALTSILMIICPFIQKAFSMQFPLFLPVLIALIAVDLLIIFKNGMSLNQKGEIYIKLKNNIL</sequence>
<dbReference type="Pfam" id="PF09685">
    <property type="entry name" value="MamF_MmsF"/>
    <property type="match status" value="1"/>
</dbReference>
<comment type="caution">
    <text evidence="7">The sequence shown here is derived from an EMBL/GenBank/DDBJ whole genome shotgun (WGS) entry which is preliminary data.</text>
</comment>
<protein>
    <submittedName>
        <fullName evidence="7">Helix-turn-helix domain-containing protein</fullName>
    </submittedName>
</protein>
<evidence type="ECO:0000256" key="5">
    <source>
        <dbReference type="SAM" id="Phobius"/>
    </source>
</evidence>
<dbReference type="InterPro" id="IPR019109">
    <property type="entry name" value="MamF_MmsF"/>
</dbReference>
<evidence type="ECO:0000313" key="8">
    <source>
        <dbReference type="Proteomes" id="UP000628669"/>
    </source>
</evidence>
<organism evidence="7 8">
    <name type="scientific">Chryseobacterium paridis</name>
    <dbReference type="NCBI Taxonomy" id="2800328"/>
    <lineage>
        <taxon>Bacteria</taxon>
        <taxon>Pseudomonadati</taxon>
        <taxon>Bacteroidota</taxon>
        <taxon>Flavobacteriia</taxon>
        <taxon>Flavobacteriales</taxon>
        <taxon>Weeksellaceae</taxon>
        <taxon>Chryseobacterium group</taxon>
        <taxon>Chryseobacterium</taxon>
    </lineage>
</organism>
<name>A0ABS1FSJ0_9FLAO</name>
<dbReference type="SMART" id="SM00530">
    <property type="entry name" value="HTH_XRE"/>
    <property type="match status" value="1"/>
</dbReference>
<dbReference type="InterPro" id="IPR010982">
    <property type="entry name" value="Lambda_DNA-bd_dom_sf"/>
</dbReference>
<evidence type="ECO:0000256" key="1">
    <source>
        <dbReference type="ARBA" id="ARBA00004141"/>
    </source>
</evidence>
<keyword evidence="3 5" id="KW-1133">Transmembrane helix</keyword>
<evidence type="ECO:0000313" key="7">
    <source>
        <dbReference type="EMBL" id="MBK1895380.1"/>
    </source>
</evidence>
<dbReference type="RefSeq" id="WP_200244322.1">
    <property type="nucleotide sequence ID" value="NZ_JAENHK010000005.1"/>
</dbReference>
<keyword evidence="4 5" id="KW-0472">Membrane</keyword>
<gene>
    <name evidence="7" type="ORF">JHL15_06420</name>
</gene>
<accession>A0ABS1FSJ0</accession>
<feature type="transmembrane region" description="Helical" evidence="5">
    <location>
        <begin position="74"/>
        <end position="96"/>
    </location>
</feature>
<keyword evidence="8" id="KW-1185">Reference proteome</keyword>
<keyword evidence="2 5" id="KW-0812">Transmembrane</keyword>
<reference evidence="8" key="1">
    <citation type="submission" date="2021-01" db="EMBL/GenBank/DDBJ databases">
        <title>Genome public.</title>
        <authorList>
            <person name="Liu C."/>
            <person name="Sun Q."/>
        </authorList>
    </citation>
    <scope>NUCLEOTIDE SEQUENCE [LARGE SCALE GENOMIC DNA]</scope>
    <source>
        <strain evidence="8">YIM B02567</strain>
    </source>
</reference>
<dbReference type="Proteomes" id="UP000628669">
    <property type="component" value="Unassembled WGS sequence"/>
</dbReference>
<dbReference type="Pfam" id="PF01381">
    <property type="entry name" value="HTH_3"/>
    <property type="match status" value="1"/>
</dbReference>
<dbReference type="CDD" id="cd00093">
    <property type="entry name" value="HTH_XRE"/>
    <property type="match status" value="1"/>
</dbReference>